<dbReference type="EMBL" id="CP059661">
    <property type="protein sequence ID" value="QRW18847.1"/>
    <property type="molecule type" value="Genomic_DNA"/>
</dbReference>
<evidence type="ECO:0000256" key="1">
    <source>
        <dbReference type="SAM" id="MobiDB-lite"/>
    </source>
</evidence>
<evidence type="ECO:0000313" key="3">
    <source>
        <dbReference type="Proteomes" id="UP000650533"/>
    </source>
</evidence>
<name>A0A8H8NU78_9AGAM</name>
<dbReference type="AlphaFoldDB" id="A0A8H8NU78"/>
<dbReference type="CDD" id="cd22191">
    <property type="entry name" value="DPBB_RlpA_EXP_N-like"/>
    <property type="match status" value="1"/>
</dbReference>
<sequence length="201" mass="21620">MSLTNWPTGDMRPAYTSLSFRLAELVGPHPWKAFRRRLSATMLLPAVASVESINAVVHPKQPLLDCPSQLRPHRLHQLALLHHPPPQSQPTTSKAEPTTSKAEPTTSKAEPTTSEAEPTTTTPRPTPAATNDDDSGSSSGATYTGEATFYDPALGSCGINSTNKDLICAVSHCCMTDLKATLVVTRTATLFVEGRSSDLRR</sequence>
<dbReference type="Proteomes" id="UP000650533">
    <property type="component" value="Chromosome 4"/>
</dbReference>
<protein>
    <submittedName>
        <fullName evidence="2">Rare lipoprotein A-like double-psi beta-barrel protein</fullName>
    </submittedName>
</protein>
<feature type="compositionally biased region" description="Low complexity" evidence="1">
    <location>
        <begin position="109"/>
        <end position="130"/>
    </location>
</feature>
<keyword evidence="2" id="KW-0449">Lipoprotein</keyword>
<evidence type="ECO:0000313" key="2">
    <source>
        <dbReference type="EMBL" id="QRW18847.1"/>
    </source>
</evidence>
<reference evidence="2" key="1">
    <citation type="submission" date="2020-05" db="EMBL/GenBank/DDBJ databases">
        <title>Evolutionary and genomic comparisons of hybrid uninucleate and nonhybrid Rhizoctonia fungi.</title>
        <authorList>
            <person name="Li C."/>
            <person name="Chen X."/>
        </authorList>
    </citation>
    <scope>NUCLEOTIDE SEQUENCE</scope>
    <source>
        <strain evidence="2">AG-1 IA</strain>
    </source>
</reference>
<feature type="compositionally biased region" description="Polar residues" evidence="1">
    <location>
        <begin position="91"/>
        <end position="108"/>
    </location>
</feature>
<gene>
    <name evidence="2" type="ORF">RhiXN_00253</name>
</gene>
<dbReference type="RefSeq" id="XP_043179084.1">
    <property type="nucleotide sequence ID" value="XM_043320072.1"/>
</dbReference>
<accession>A0A8H8NU78</accession>
<feature type="region of interest" description="Disordered" evidence="1">
    <location>
        <begin position="82"/>
        <end position="143"/>
    </location>
</feature>
<organism evidence="2 3">
    <name type="scientific">Rhizoctonia solani</name>
    <dbReference type="NCBI Taxonomy" id="456999"/>
    <lineage>
        <taxon>Eukaryota</taxon>
        <taxon>Fungi</taxon>
        <taxon>Dikarya</taxon>
        <taxon>Basidiomycota</taxon>
        <taxon>Agaricomycotina</taxon>
        <taxon>Agaricomycetes</taxon>
        <taxon>Cantharellales</taxon>
        <taxon>Ceratobasidiaceae</taxon>
        <taxon>Rhizoctonia</taxon>
    </lineage>
</organism>
<dbReference type="KEGG" id="rsx:RhiXN_00253"/>
<proteinExistence type="predicted"/>
<dbReference type="GeneID" id="67022535"/>